<evidence type="ECO:0000256" key="6">
    <source>
        <dbReference type="ARBA" id="ARBA00022695"/>
    </source>
</evidence>
<evidence type="ECO:0000256" key="9">
    <source>
        <dbReference type="ARBA" id="ARBA00044679"/>
    </source>
</evidence>
<dbReference type="Pfam" id="PF03919">
    <property type="entry name" value="mRNA_cap_C"/>
    <property type="match status" value="1"/>
</dbReference>
<dbReference type="PANTHER" id="PTHR12189">
    <property type="entry name" value="MRNA GUANINE-7- METHYLTRANSFERASE"/>
    <property type="match status" value="1"/>
</dbReference>
<dbReference type="Gene3D" id="3.40.50.150">
    <property type="entry name" value="Vaccinia Virus protein VP39"/>
    <property type="match status" value="1"/>
</dbReference>
<keyword evidence="6" id="KW-0548">Nucleotidyltransferase</keyword>
<dbReference type="GO" id="GO:0004484">
    <property type="term" value="F:mRNA guanylyltransferase activity"/>
    <property type="evidence" value="ECO:0007669"/>
    <property type="project" value="UniProtKB-EC"/>
</dbReference>
<dbReference type="GO" id="GO:0003723">
    <property type="term" value="F:RNA binding"/>
    <property type="evidence" value="ECO:0007669"/>
    <property type="project" value="UniProtKB-KW"/>
</dbReference>
<dbReference type="InterPro" id="IPR013846">
    <property type="entry name" value="mRNA_cap_enzyme_C"/>
</dbReference>
<evidence type="ECO:0000313" key="11">
    <source>
        <dbReference type="EMBL" id="AYV78765.1"/>
    </source>
</evidence>
<sequence>MPKKIVGQEKNWETFESLLGNDTITKIDNIYKKMKSDSEFEIMFYNYNSTVMSYEKFLSVMEYLTLRQKQHKLVLESTDTLDIVYNKEDTLESFRITIVGLEKINQYIKMLHNRKNHVIFTVLLSMLLEGTTGNDIKLIKKTRNRDNILDIDDFNIRVRMTEEVYPSKKEIEMLQALTEVDRKFINFRYKQRVSLITKGSEKEDAMIRIDLTNTKTSSLINKLDFIVPRYELEVELGIKKTPKKEYLTELLGEVEKILKVIQQSNFIVSQTIANKVLNDYSQILSTDIKNSISLDGRQPISLEIQHVTEILPNKYAVTDKADGDRFFLIISDNSVYLISQNLSVKGTGIILPDDKSNYNGSILDGEYIFLPKQNRHMFMVFDCLHKGNENIRKISSFIDRIKHADEIIKECFILGDQKGFNIEEYNGAFDTNKIMKFHSEQIKKNMDATNHDIPINKIYPMIRRKYFIASMGGADNEIFKYSFLMWNKYVFDKEINCPYHLDGLIYHPLNQEYTTSVRESRFSEYKWKPPEKNSIDFFIQFERNRDTGKIFSVYDNSMEEYIENKPYRICHLYVGQRSKQGEQPVLFQKDTRNYLSYLFLKNGEVRDLQGNILQDRTVVEFYYNNDMEVDDKFRWVPIRTRYDKTESVMRYRRKYGNYIDTANKIWRSIINPIIMKDMEILSNDQTYQKQMEILRGKIGHELIITASKENVYFQIRTNLAKPMRNFHNWLKSIIIYTHCHPMYQNNKQLSVLDIGVGRGADIMKFYYSKADFFVGIDIDKEGLVSAVDGALSRYNQLRKTHPNFPKMYFIQADAGALLNYEDQVRALGSMTKDNQLLIEKYFPVDKNKKVMFDRINCEFAIHYFLANQTVWDNFCENISNHLKPGGYIMITVFDAQRITDALKDKGKFTSYYNNTKGEKKTFFEIIKKYEDVKPNEVIGLGQAIDLHNSLISREDVYITEYLVDKRFLEAEFDKKCDMELIDTDLFENQFEIHRNYFEKVVQFESVDETRQFLQTVGTYYNQKDEINNASFKITRLYRYLVFRKRDATKNNKIIVKKEIPKEKDTSKPIKSKLNKRQRGGQINEIFDTTKYNIKDKDVLNNYSYQSALLDILKSNDIVPDSSSVPSFYDEELKIGLVLDSDLDDNKMTSINKKLQIDHEIGKKKKSILNGVNVFILEKDCNDYTDVKLLEKNDREPYVVLYYDGDKYAPVYRKISEGSMMSFYKADDKLVQHLKSEAD</sequence>
<evidence type="ECO:0000256" key="8">
    <source>
        <dbReference type="ARBA" id="ARBA00023042"/>
    </source>
</evidence>
<dbReference type="SUPFAM" id="SSF56091">
    <property type="entry name" value="DNA ligase/mRNA capping enzyme, catalytic domain"/>
    <property type="match status" value="1"/>
</dbReference>
<dbReference type="Gene3D" id="3.30.470.30">
    <property type="entry name" value="DNA ligase/mRNA capping enzyme"/>
    <property type="match status" value="1"/>
</dbReference>
<dbReference type="InterPro" id="IPR039753">
    <property type="entry name" value="RG7MT1"/>
</dbReference>
<keyword evidence="2" id="KW-0489">Methyltransferase</keyword>
<gene>
    <name evidence="11" type="ORF">Edafosvirus31_5</name>
</gene>
<dbReference type="InterPro" id="IPR012340">
    <property type="entry name" value="NA-bd_OB-fold"/>
</dbReference>
<evidence type="ECO:0000256" key="7">
    <source>
        <dbReference type="ARBA" id="ARBA00022884"/>
    </source>
</evidence>
<dbReference type="GO" id="GO:0005524">
    <property type="term" value="F:ATP binding"/>
    <property type="evidence" value="ECO:0007669"/>
    <property type="project" value="InterPro"/>
</dbReference>
<dbReference type="InterPro" id="IPR004971">
    <property type="entry name" value="mRNA_G-N7_MeTrfase_dom"/>
</dbReference>
<evidence type="ECO:0000259" key="10">
    <source>
        <dbReference type="PROSITE" id="PS51562"/>
    </source>
</evidence>
<dbReference type="EMBL" id="MK072096">
    <property type="protein sequence ID" value="AYV78765.1"/>
    <property type="molecule type" value="Genomic_DNA"/>
</dbReference>
<dbReference type="InterPro" id="IPR037009">
    <property type="entry name" value="mRNA_triPase_Cet1_sf"/>
</dbReference>
<feature type="domain" description="MRNA cap 0 methyltransferase" evidence="10">
    <location>
        <begin position="718"/>
        <end position="1045"/>
    </location>
</feature>
<evidence type="ECO:0000256" key="2">
    <source>
        <dbReference type="ARBA" id="ARBA00022603"/>
    </source>
</evidence>
<accession>A0A3G4ZV36</accession>
<evidence type="ECO:0000256" key="4">
    <source>
        <dbReference type="ARBA" id="ARBA00022679"/>
    </source>
</evidence>
<proteinExistence type="inferred from homology"/>
<dbReference type="Gene3D" id="2.40.50.140">
    <property type="entry name" value="Nucleic acid-binding proteins"/>
    <property type="match status" value="1"/>
</dbReference>
<evidence type="ECO:0000256" key="3">
    <source>
        <dbReference type="ARBA" id="ARBA00022664"/>
    </source>
</evidence>
<keyword evidence="8" id="KW-0506">mRNA capping</keyword>
<dbReference type="InterPro" id="IPR029063">
    <property type="entry name" value="SAM-dependent_MTases_sf"/>
</dbReference>
<dbReference type="Pfam" id="PF03291">
    <property type="entry name" value="mRNA_G-N7_MeTrfase"/>
    <property type="match status" value="1"/>
</dbReference>
<evidence type="ECO:0000256" key="1">
    <source>
        <dbReference type="ARBA" id="ARBA00008556"/>
    </source>
</evidence>
<dbReference type="GO" id="GO:0004482">
    <property type="term" value="F:mRNA 5'-cap (guanine-N7-)-methyltransferase activity"/>
    <property type="evidence" value="ECO:0007669"/>
    <property type="project" value="InterPro"/>
</dbReference>
<keyword evidence="4" id="KW-0808">Transferase</keyword>
<keyword evidence="7" id="KW-0694">RNA-binding</keyword>
<dbReference type="Pfam" id="PF01331">
    <property type="entry name" value="mRNA_cap_enzyme"/>
    <property type="match status" value="1"/>
</dbReference>
<comment type="catalytic activity">
    <reaction evidence="9">
        <text>a 5'-end diphospho-ribonucleoside in mRNA + GTP + H(+) = a 5'-end (5'-triphosphoguanosine)-ribonucleoside in mRNA + diphosphate</text>
        <dbReference type="Rhea" id="RHEA:67012"/>
        <dbReference type="Rhea" id="RHEA-COMP:17165"/>
        <dbReference type="Rhea" id="RHEA-COMP:17166"/>
        <dbReference type="ChEBI" id="CHEBI:15378"/>
        <dbReference type="ChEBI" id="CHEBI:33019"/>
        <dbReference type="ChEBI" id="CHEBI:37565"/>
        <dbReference type="ChEBI" id="CHEBI:167616"/>
        <dbReference type="ChEBI" id="CHEBI:167617"/>
        <dbReference type="EC" id="2.7.7.50"/>
    </reaction>
</comment>
<keyword evidence="3" id="KW-0507">mRNA processing</keyword>
<name>A0A3G4ZV36_9VIRU</name>
<dbReference type="GO" id="GO:0004651">
    <property type="term" value="F:polynucleotide 5'-phosphatase activity"/>
    <property type="evidence" value="ECO:0007669"/>
    <property type="project" value="InterPro"/>
</dbReference>
<organism evidence="11">
    <name type="scientific">Edafosvirus sp</name>
    <dbReference type="NCBI Taxonomy" id="2487765"/>
    <lineage>
        <taxon>Viruses</taxon>
        <taxon>Varidnaviria</taxon>
        <taxon>Bamfordvirae</taxon>
        <taxon>Nucleocytoviricota</taxon>
        <taxon>Megaviricetes</taxon>
        <taxon>Imitervirales</taxon>
        <taxon>Mimiviridae</taxon>
        <taxon>Klosneuvirinae</taxon>
    </lineage>
</organism>
<dbReference type="PANTHER" id="PTHR12189:SF2">
    <property type="entry name" value="MRNA CAP GUANINE-N7 METHYLTRANSFERASE"/>
    <property type="match status" value="1"/>
</dbReference>
<dbReference type="PROSITE" id="PS51562">
    <property type="entry name" value="RNA_CAP0_MT"/>
    <property type="match status" value="1"/>
</dbReference>
<evidence type="ECO:0000256" key="5">
    <source>
        <dbReference type="ARBA" id="ARBA00022691"/>
    </source>
</evidence>
<protein>
    <submittedName>
        <fullName evidence="11">mRNA capping enzyme</fullName>
    </submittedName>
</protein>
<dbReference type="Gene3D" id="3.20.100.10">
    <property type="entry name" value="mRNA triphosphatase Cet1-like"/>
    <property type="match status" value="1"/>
</dbReference>
<dbReference type="SUPFAM" id="SSF53335">
    <property type="entry name" value="S-adenosyl-L-methionine-dependent methyltransferases"/>
    <property type="match status" value="1"/>
</dbReference>
<keyword evidence="5" id="KW-0949">S-adenosyl-L-methionine</keyword>
<comment type="similarity">
    <text evidence="1">In the N-terminal section; belongs to the dsDNA virus mRNA guanylyltransferase family.</text>
</comment>
<dbReference type="CDD" id="cd02440">
    <property type="entry name" value="AdoMet_MTases"/>
    <property type="match status" value="1"/>
</dbReference>
<dbReference type="InterPro" id="IPR001339">
    <property type="entry name" value="mRNA_cap_enzyme_adenylation"/>
</dbReference>
<reference evidence="11" key="1">
    <citation type="submission" date="2018-10" db="EMBL/GenBank/DDBJ databases">
        <title>Hidden diversity of soil giant viruses.</title>
        <authorList>
            <person name="Schulz F."/>
            <person name="Alteio L."/>
            <person name="Goudeau D."/>
            <person name="Ryan E.M."/>
            <person name="Malmstrom R.R."/>
            <person name="Blanchard J."/>
            <person name="Woyke T."/>
        </authorList>
    </citation>
    <scope>NUCLEOTIDE SEQUENCE</scope>
    <source>
        <strain evidence="11">EDV1</strain>
    </source>
</reference>